<dbReference type="InterPro" id="IPR018484">
    <property type="entry name" value="FGGY_N"/>
</dbReference>
<dbReference type="AlphaFoldDB" id="A0A0H5NX48"/>
<evidence type="ECO:0000259" key="7">
    <source>
        <dbReference type="Pfam" id="PF00370"/>
    </source>
</evidence>
<keyword evidence="2 9" id="KW-0808">Transferase</keyword>
<dbReference type="SUPFAM" id="SSF53067">
    <property type="entry name" value="Actin-like ATPase domain"/>
    <property type="match status" value="2"/>
</dbReference>
<protein>
    <submittedName>
        <fullName evidence="9">Rhamnulokinase</fullName>
        <ecNumber evidence="9">2.7.1.5</ecNumber>
    </submittedName>
</protein>
<dbReference type="Gene3D" id="3.30.420.40">
    <property type="match status" value="2"/>
</dbReference>
<dbReference type="InterPro" id="IPR043129">
    <property type="entry name" value="ATPase_NBD"/>
</dbReference>
<keyword evidence="3" id="KW-0547">Nucleotide-binding</keyword>
<dbReference type="Pfam" id="PF02782">
    <property type="entry name" value="FGGY_C"/>
    <property type="match status" value="1"/>
</dbReference>
<feature type="domain" description="Carbohydrate kinase FGGY N-terminal" evidence="7">
    <location>
        <begin position="104"/>
        <end position="246"/>
    </location>
</feature>
<evidence type="ECO:0000256" key="5">
    <source>
        <dbReference type="ARBA" id="ARBA00022840"/>
    </source>
</evidence>
<accession>A0A0H5NX48</accession>
<dbReference type="InterPro" id="IPR013449">
    <property type="entry name" value="Rhamnulokinase"/>
</dbReference>
<comment type="similarity">
    <text evidence="1">Belongs to the FGGY kinase family.</text>
</comment>
<dbReference type="PANTHER" id="PTHR43095">
    <property type="entry name" value="SUGAR KINASE"/>
    <property type="match status" value="1"/>
</dbReference>
<dbReference type="GO" id="GO:0008993">
    <property type="term" value="F:rhamnulokinase activity"/>
    <property type="evidence" value="ECO:0007669"/>
    <property type="project" value="UniProtKB-EC"/>
</dbReference>
<feature type="domain" description="Carbohydrate kinase FGGY C-terminal" evidence="8">
    <location>
        <begin position="257"/>
        <end position="447"/>
    </location>
</feature>
<evidence type="ECO:0000256" key="3">
    <source>
        <dbReference type="ARBA" id="ARBA00022741"/>
    </source>
</evidence>
<dbReference type="InterPro" id="IPR018485">
    <property type="entry name" value="FGGY_C"/>
</dbReference>
<evidence type="ECO:0000313" key="10">
    <source>
        <dbReference type="Proteomes" id="UP000057820"/>
    </source>
</evidence>
<dbReference type="KEGG" id="nfr:ERS450000_00783"/>
<sequence length="483" mass="50767">MSATGAVAAVDLGATSGRVMLARVGPGRIAMRQVSRFANDPLPLWQGDRAALHWDLPGLYRQVGRGLAAAARLEPTLLGAGIDTWAVDYALLRQGAAVHLPYHYRDPRTAQGVEAVHAVVDRDELYRRNGLQFLPFTTVYQLAAEQRCGALESADAALLIPDLLGYWLTGTAVTERTNASTTGLLGLDGTWDTDLRARLGLPDLFPAVVDPGTALGPVLPSVATAFGLDPGLTLSTVASHDTASAVAAVPMAPESAAYISCGTWGLVGVELSAPLVDPAARDAGFTNEAGLDGRTRFLHNVMGLWLLSESVRYWQRDGHTADLARLLAAAADAPAPAALFDVDDPMFLAPGDMPARIEAWYTTRDLPVPDGPVPMVRAIVESLAAALAAGVRTAVELTGLPVRTIHLVGGGARNTLLCRLLAEHAGLPVLAGPVEATALGNILVQARTHGLLHGDVDALRAEVAAAFPPRRHDPHPESVRKAG</sequence>
<organism evidence="9 10">
    <name type="scientific">Nocardia farcinica</name>
    <dbReference type="NCBI Taxonomy" id="37329"/>
    <lineage>
        <taxon>Bacteria</taxon>
        <taxon>Bacillati</taxon>
        <taxon>Actinomycetota</taxon>
        <taxon>Actinomycetes</taxon>
        <taxon>Mycobacteriales</taxon>
        <taxon>Nocardiaceae</taxon>
        <taxon>Nocardia</taxon>
    </lineage>
</organism>
<name>A0A0H5NX48_NOCFR</name>
<evidence type="ECO:0000256" key="2">
    <source>
        <dbReference type="ARBA" id="ARBA00022679"/>
    </source>
</evidence>
<proteinExistence type="inferred from homology"/>
<reference evidence="10" key="1">
    <citation type="submission" date="2015-03" db="EMBL/GenBank/DDBJ databases">
        <authorList>
            <consortium name="Pathogen Informatics"/>
        </authorList>
    </citation>
    <scope>NUCLEOTIDE SEQUENCE [LARGE SCALE GENOMIC DNA]</scope>
    <source>
        <strain evidence="10">NCTC11134</strain>
    </source>
</reference>
<keyword evidence="5" id="KW-0067">ATP-binding</keyword>
<dbReference type="CDD" id="cd07771">
    <property type="entry name" value="ASKHA_NBD_FGGY_RhaB-like"/>
    <property type="match status" value="1"/>
</dbReference>
<keyword evidence="4 9" id="KW-0418">Kinase</keyword>
<dbReference type="Pfam" id="PF00370">
    <property type="entry name" value="FGGY_N"/>
    <property type="match status" value="1"/>
</dbReference>
<dbReference type="EC" id="2.7.1.5" evidence="9"/>
<keyword evidence="6" id="KW-0684">Rhamnose metabolism</keyword>
<gene>
    <name evidence="9" type="primary">rhaB</name>
    <name evidence="9" type="ORF">ERS450000_00783</name>
</gene>
<dbReference type="Proteomes" id="UP000057820">
    <property type="component" value="Chromosome 1"/>
</dbReference>
<evidence type="ECO:0000256" key="4">
    <source>
        <dbReference type="ARBA" id="ARBA00022777"/>
    </source>
</evidence>
<evidence type="ECO:0000313" key="9">
    <source>
        <dbReference type="EMBL" id="CRY74616.1"/>
    </source>
</evidence>
<evidence type="ECO:0000259" key="8">
    <source>
        <dbReference type="Pfam" id="PF02782"/>
    </source>
</evidence>
<dbReference type="GO" id="GO:0019301">
    <property type="term" value="P:rhamnose catabolic process"/>
    <property type="evidence" value="ECO:0007669"/>
    <property type="project" value="InterPro"/>
</dbReference>
<dbReference type="GO" id="GO:0005524">
    <property type="term" value="F:ATP binding"/>
    <property type="evidence" value="ECO:0007669"/>
    <property type="project" value="UniProtKB-KW"/>
</dbReference>
<evidence type="ECO:0000256" key="6">
    <source>
        <dbReference type="ARBA" id="ARBA00023308"/>
    </source>
</evidence>
<dbReference type="InterPro" id="IPR050406">
    <property type="entry name" value="FGGY_Carb_Kinase"/>
</dbReference>
<dbReference type="RefSeq" id="WP_060590560.1">
    <property type="nucleotide sequence ID" value="NZ_CP031418.1"/>
</dbReference>
<evidence type="ECO:0000256" key="1">
    <source>
        <dbReference type="ARBA" id="ARBA00009156"/>
    </source>
</evidence>
<dbReference type="EMBL" id="LN868938">
    <property type="protein sequence ID" value="CRY74616.1"/>
    <property type="molecule type" value="Genomic_DNA"/>
</dbReference>